<feature type="region of interest" description="Disordered" evidence="1">
    <location>
        <begin position="1"/>
        <end position="21"/>
    </location>
</feature>
<keyword evidence="3" id="KW-1185">Reference proteome</keyword>
<comment type="caution">
    <text evidence="2">The sequence shown here is derived from an EMBL/GenBank/DDBJ whole genome shotgun (WGS) entry which is preliminary data.</text>
</comment>
<reference evidence="2" key="1">
    <citation type="submission" date="2024-03" db="EMBL/GenBank/DDBJ databases">
        <title>WGS assembly of Saponaria officinalis var. Norfolk2.</title>
        <authorList>
            <person name="Jenkins J."/>
            <person name="Shu S."/>
            <person name="Grimwood J."/>
            <person name="Barry K."/>
            <person name="Goodstein D."/>
            <person name="Schmutz J."/>
            <person name="Leebens-Mack J."/>
            <person name="Osbourn A."/>
        </authorList>
    </citation>
    <scope>NUCLEOTIDE SEQUENCE [LARGE SCALE GENOMIC DNA]</scope>
    <source>
        <strain evidence="2">JIC</strain>
    </source>
</reference>
<evidence type="ECO:0000256" key="1">
    <source>
        <dbReference type="SAM" id="MobiDB-lite"/>
    </source>
</evidence>
<feature type="region of interest" description="Disordered" evidence="1">
    <location>
        <begin position="111"/>
        <end position="131"/>
    </location>
</feature>
<evidence type="ECO:0000313" key="3">
    <source>
        <dbReference type="Proteomes" id="UP001443914"/>
    </source>
</evidence>
<organism evidence="2 3">
    <name type="scientific">Saponaria officinalis</name>
    <name type="common">Common soapwort</name>
    <name type="synonym">Lychnis saponaria</name>
    <dbReference type="NCBI Taxonomy" id="3572"/>
    <lineage>
        <taxon>Eukaryota</taxon>
        <taxon>Viridiplantae</taxon>
        <taxon>Streptophyta</taxon>
        <taxon>Embryophyta</taxon>
        <taxon>Tracheophyta</taxon>
        <taxon>Spermatophyta</taxon>
        <taxon>Magnoliopsida</taxon>
        <taxon>eudicotyledons</taxon>
        <taxon>Gunneridae</taxon>
        <taxon>Pentapetalae</taxon>
        <taxon>Caryophyllales</taxon>
        <taxon>Caryophyllaceae</taxon>
        <taxon>Caryophylleae</taxon>
        <taxon>Saponaria</taxon>
    </lineage>
</organism>
<evidence type="ECO:0000313" key="2">
    <source>
        <dbReference type="EMBL" id="KAK9671109.1"/>
    </source>
</evidence>
<feature type="region of interest" description="Disordered" evidence="1">
    <location>
        <begin position="39"/>
        <end position="64"/>
    </location>
</feature>
<dbReference type="AlphaFoldDB" id="A0AAW1H6Z6"/>
<feature type="compositionally biased region" description="Basic and acidic residues" evidence="1">
    <location>
        <begin position="42"/>
        <end position="56"/>
    </location>
</feature>
<protein>
    <submittedName>
        <fullName evidence="2">Uncharacterized protein</fullName>
    </submittedName>
</protein>
<name>A0AAW1H6Z6_SAPOF</name>
<dbReference type="EMBL" id="JBDFQZ010000012">
    <property type="protein sequence ID" value="KAK9671109.1"/>
    <property type="molecule type" value="Genomic_DNA"/>
</dbReference>
<proteinExistence type="predicted"/>
<gene>
    <name evidence="2" type="ORF">RND81_12G007700</name>
</gene>
<dbReference type="PANTHER" id="PTHR37250:SF1">
    <property type="entry name" value="OS05G0496000 PROTEIN"/>
    <property type="match status" value="1"/>
</dbReference>
<dbReference type="Proteomes" id="UP001443914">
    <property type="component" value="Unassembled WGS sequence"/>
</dbReference>
<accession>A0AAW1H6Z6</accession>
<sequence>MDSHKATMKTDIIEMGKPENNIRNIPEDRIFTQDAIHSFTNDPKHGKVGEQKEAPQHSEPSGEVNMEAAINPDDVIRAGGFGATDGLSSALPMASDSTDFESSLLDMRDYEEPQGEKCRPGLGWSEDKELV</sequence>
<dbReference type="PANTHER" id="PTHR37250">
    <property type="entry name" value="OS05G0496000 PROTEIN"/>
    <property type="match status" value="1"/>
</dbReference>